<dbReference type="EMBL" id="QRGO01000002">
    <property type="protein sequence ID" value="RDV01792.1"/>
    <property type="molecule type" value="Genomic_DNA"/>
</dbReference>
<proteinExistence type="predicted"/>
<evidence type="ECO:0000313" key="1">
    <source>
        <dbReference type="EMBL" id="RDV01792.1"/>
    </source>
</evidence>
<name>A0A371B2M9_9BRAD</name>
<reference evidence="2" key="1">
    <citation type="submission" date="2018-08" db="EMBL/GenBank/DDBJ databases">
        <authorList>
            <person name="Kim S.-J."/>
            <person name="Jung G.-Y."/>
        </authorList>
    </citation>
    <scope>NUCLEOTIDE SEQUENCE [LARGE SCALE GENOMIC DNA]</scope>
    <source>
        <strain evidence="2">GY_H</strain>
    </source>
</reference>
<evidence type="ECO:0000313" key="2">
    <source>
        <dbReference type="Proteomes" id="UP000263993"/>
    </source>
</evidence>
<organism evidence="1 2">
    <name type="scientific">Undibacter mobilis</name>
    <dbReference type="NCBI Taxonomy" id="2292256"/>
    <lineage>
        <taxon>Bacteria</taxon>
        <taxon>Pseudomonadati</taxon>
        <taxon>Pseudomonadota</taxon>
        <taxon>Alphaproteobacteria</taxon>
        <taxon>Hyphomicrobiales</taxon>
        <taxon>Nitrobacteraceae</taxon>
        <taxon>Undibacter</taxon>
    </lineage>
</organism>
<dbReference type="AlphaFoldDB" id="A0A371B2M9"/>
<accession>A0A371B2M9</accession>
<gene>
    <name evidence="1" type="ORF">DXH78_14240</name>
</gene>
<dbReference type="Proteomes" id="UP000263993">
    <property type="component" value="Unassembled WGS sequence"/>
</dbReference>
<dbReference type="OrthoDB" id="8449415at2"/>
<protein>
    <submittedName>
        <fullName evidence="1">Uncharacterized protein</fullName>
    </submittedName>
</protein>
<keyword evidence="2" id="KW-1185">Reference proteome</keyword>
<comment type="caution">
    <text evidence="1">The sequence shown here is derived from an EMBL/GenBank/DDBJ whole genome shotgun (WGS) entry which is preliminary data.</text>
</comment>
<sequence>MCLACEQGDLEARWEMINVISTGALPDGHSVDDLRAMGLPLPGEIYREPQPDGTYLIRQRSPAEIAALKNNFECDSPQ</sequence>
<dbReference type="RefSeq" id="WP_115517916.1">
    <property type="nucleotide sequence ID" value="NZ_QRGO01000002.1"/>
</dbReference>